<evidence type="ECO:0000313" key="2">
    <source>
        <dbReference type="EMBL" id="HER40021.1"/>
    </source>
</evidence>
<sequence>MRFFLFLFLVSTAVLGQTVEYRISFDNAVHHEAVIQASFREVPTDTFTVRMSRTSPGRYALHEFAKNVYGVKATNAKGAALTVTRPDPYS</sequence>
<dbReference type="Pfam" id="PF17899">
    <property type="entry name" value="Peptidase_M61_N"/>
    <property type="match status" value="1"/>
</dbReference>
<dbReference type="Gene3D" id="2.60.40.3650">
    <property type="match status" value="1"/>
</dbReference>
<dbReference type="Proteomes" id="UP000885753">
    <property type="component" value="Unassembled WGS sequence"/>
</dbReference>
<protein>
    <recommendedName>
        <fullName evidence="1">Peptidase M61 N-terminal domain-containing protein</fullName>
    </recommendedName>
</protein>
<comment type="caution">
    <text evidence="2">The sequence shown here is derived from an EMBL/GenBank/DDBJ whole genome shotgun (WGS) entry which is preliminary data.</text>
</comment>
<accession>A0A7C2M543</accession>
<dbReference type="EMBL" id="DSEE01000165">
    <property type="protein sequence ID" value="HER40021.1"/>
    <property type="molecule type" value="Genomic_DNA"/>
</dbReference>
<dbReference type="AlphaFoldDB" id="A0A7C2M543"/>
<evidence type="ECO:0000259" key="1">
    <source>
        <dbReference type="Pfam" id="PF17899"/>
    </source>
</evidence>
<gene>
    <name evidence="2" type="ORF">ENO10_02250</name>
</gene>
<feature type="domain" description="Peptidase M61 N-terminal" evidence="1">
    <location>
        <begin position="20"/>
        <end position="89"/>
    </location>
</feature>
<dbReference type="InterPro" id="IPR040756">
    <property type="entry name" value="Peptidase_M61_N"/>
</dbReference>
<name>A0A7C2M543_9FLAO</name>
<proteinExistence type="predicted"/>
<reference evidence="2" key="1">
    <citation type="journal article" date="2020" name="mSystems">
        <title>Genome- and Community-Level Interaction Insights into Carbon Utilization and Element Cycling Functions of Hydrothermarchaeota in Hydrothermal Sediment.</title>
        <authorList>
            <person name="Zhou Z."/>
            <person name="Liu Y."/>
            <person name="Xu W."/>
            <person name="Pan J."/>
            <person name="Luo Z.H."/>
            <person name="Li M."/>
        </authorList>
    </citation>
    <scope>NUCLEOTIDE SEQUENCE [LARGE SCALE GENOMIC DNA]</scope>
    <source>
        <strain evidence="2">SpSt-1235</strain>
    </source>
</reference>
<organism evidence="2">
    <name type="scientific">Salinimicrobium catena</name>
    <dbReference type="NCBI Taxonomy" id="390640"/>
    <lineage>
        <taxon>Bacteria</taxon>
        <taxon>Pseudomonadati</taxon>
        <taxon>Bacteroidota</taxon>
        <taxon>Flavobacteriia</taxon>
        <taxon>Flavobacteriales</taxon>
        <taxon>Flavobacteriaceae</taxon>
        <taxon>Salinimicrobium</taxon>
    </lineage>
</organism>